<dbReference type="AlphaFoldDB" id="A0A401T9G5"/>
<feature type="compositionally biased region" description="Polar residues" evidence="1">
    <location>
        <begin position="91"/>
        <end position="101"/>
    </location>
</feature>
<dbReference type="OMA" id="HERLTCG"/>
<organism evidence="3 4">
    <name type="scientific">Chiloscyllium punctatum</name>
    <name type="common">Brownbanded bambooshark</name>
    <name type="synonym">Hemiscyllium punctatum</name>
    <dbReference type="NCBI Taxonomy" id="137246"/>
    <lineage>
        <taxon>Eukaryota</taxon>
        <taxon>Metazoa</taxon>
        <taxon>Chordata</taxon>
        <taxon>Craniata</taxon>
        <taxon>Vertebrata</taxon>
        <taxon>Chondrichthyes</taxon>
        <taxon>Elasmobranchii</taxon>
        <taxon>Galeomorphii</taxon>
        <taxon>Galeoidea</taxon>
        <taxon>Orectolobiformes</taxon>
        <taxon>Hemiscylliidae</taxon>
        <taxon>Chiloscyllium</taxon>
    </lineage>
</organism>
<protein>
    <recommendedName>
        <fullName evidence="2">H15 domain-containing protein</fullName>
    </recommendedName>
</protein>
<dbReference type="Pfam" id="PF00538">
    <property type="entry name" value="Linker_histone"/>
    <property type="match status" value="1"/>
</dbReference>
<evidence type="ECO:0000313" key="4">
    <source>
        <dbReference type="Proteomes" id="UP000287033"/>
    </source>
</evidence>
<sequence>MANTESDGLDFSALVDSPPPAPPSPPPPPPPPPDEGEVLDIAVAVKKKRRPYRHKKFGCTVAEQIMKAVAANKERRGLSVAAMKKLLSASGSNVGHNSSPLNRAMRKSRLRRSPLVKRSGSMGGGVRSKLETCSQRDSKKTFPERRRRRRRVVARRRVATTVKRRSRPRKIRKWTTQSRKRLSALKRGARLKRSLDVHSSSQRYDEESGTHPQLEPNPRPLANSGESTCDKTGSSQSL</sequence>
<keyword evidence="4" id="KW-1185">Reference proteome</keyword>
<evidence type="ECO:0000256" key="1">
    <source>
        <dbReference type="SAM" id="MobiDB-lite"/>
    </source>
</evidence>
<dbReference type="OrthoDB" id="9950569at2759"/>
<feature type="region of interest" description="Disordered" evidence="1">
    <location>
        <begin position="1"/>
        <end position="37"/>
    </location>
</feature>
<feature type="compositionally biased region" description="Basic residues" evidence="1">
    <location>
        <begin position="104"/>
        <end position="115"/>
    </location>
</feature>
<feature type="domain" description="H15" evidence="2">
    <location>
        <begin position="61"/>
        <end position="107"/>
    </location>
</feature>
<gene>
    <name evidence="3" type="ORF">chiPu_0023377</name>
</gene>
<evidence type="ECO:0000259" key="2">
    <source>
        <dbReference type="Pfam" id="PF00538"/>
    </source>
</evidence>
<reference evidence="3 4" key="1">
    <citation type="journal article" date="2018" name="Nat. Ecol. Evol.">
        <title>Shark genomes provide insights into elasmobranch evolution and the origin of vertebrates.</title>
        <authorList>
            <person name="Hara Y"/>
            <person name="Yamaguchi K"/>
            <person name="Onimaru K"/>
            <person name="Kadota M"/>
            <person name="Koyanagi M"/>
            <person name="Keeley SD"/>
            <person name="Tatsumi K"/>
            <person name="Tanaka K"/>
            <person name="Motone F"/>
            <person name="Kageyama Y"/>
            <person name="Nozu R"/>
            <person name="Adachi N"/>
            <person name="Nishimura O"/>
            <person name="Nakagawa R"/>
            <person name="Tanegashima C"/>
            <person name="Kiyatake I"/>
            <person name="Matsumoto R"/>
            <person name="Murakumo K"/>
            <person name="Nishida K"/>
            <person name="Terakita A"/>
            <person name="Kuratani S"/>
            <person name="Sato K"/>
            <person name="Hyodo S Kuraku.S."/>
        </authorList>
    </citation>
    <scope>NUCLEOTIDE SEQUENCE [LARGE SCALE GENOMIC DNA]</scope>
</reference>
<feature type="compositionally biased region" description="Polar residues" evidence="1">
    <location>
        <begin position="224"/>
        <end position="238"/>
    </location>
</feature>
<dbReference type="Gene3D" id="1.10.10.10">
    <property type="entry name" value="Winged helix-like DNA-binding domain superfamily/Winged helix DNA-binding domain"/>
    <property type="match status" value="1"/>
</dbReference>
<dbReference type="GO" id="GO:0006334">
    <property type="term" value="P:nucleosome assembly"/>
    <property type="evidence" value="ECO:0007669"/>
    <property type="project" value="InterPro"/>
</dbReference>
<feature type="region of interest" description="Disordered" evidence="1">
    <location>
        <begin position="91"/>
        <end position="238"/>
    </location>
</feature>
<dbReference type="EMBL" id="BEZZ01019872">
    <property type="protein sequence ID" value="GCC39257.1"/>
    <property type="molecule type" value="Genomic_DNA"/>
</dbReference>
<dbReference type="GO" id="GO:0000786">
    <property type="term" value="C:nucleosome"/>
    <property type="evidence" value="ECO:0007669"/>
    <property type="project" value="InterPro"/>
</dbReference>
<feature type="compositionally biased region" description="Basic residues" evidence="1">
    <location>
        <begin position="145"/>
        <end position="192"/>
    </location>
</feature>
<dbReference type="Proteomes" id="UP000287033">
    <property type="component" value="Unassembled WGS sequence"/>
</dbReference>
<dbReference type="STRING" id="137246.A0A401T9G5"/>
<dbReference type="InterPro" id="IPR036388">
    <property type="entry name" value="WH-like_DNA-bd_sf"/>
</dbReference>
<feature type="compositionally biased region" description="Basic and acidic residues" evidence="1">
    <location>
        <begin position="128"/>
        <end position="144"/>
    </location>
</feature>
<dbReference type="InterPro" id="IPR005818">
    <property type="entry name" value="Histone_H1/H5_H15"/>
</dbReference>
<name>A0A401T9G5_CHIPU</name>
<accession>A0A401T9G5</accession>
<comment type="caution">
    <text evidence="3">The sequence shown here is derived from an EMBL/GenBank/DDBJ whole genome shotgun (WGS) entry which is preliminary data.</text>
</comment>
<feature type="compositionally biased region" description="Pro residues" evidence="1">
    <location>
        <begin position="17"/>
        <end position="33"/>
    </location>
</feature>
<proteinExistence type="predicted"/>
<evidence type="ECO:0000313" key="3">
    <source>
        <dbReference type="EMBL" id="GCC39257.1"/>
    </source>
</evidence>
<dbReference type="GO" id="GO:0003677">
    <property type="term" value="F:DNA binding"/>
    <property type="evidence" value="ECO:0007669"/>
    <property type="project" value="InterPro"/>
</dbReference>